<dbReference type="OrthoDB" id="4753487at2"/>
<evidence type="ECO:0000256" key="2">
    <source>
        <dbReference type="SAM" id="MobiDB-lite"/>
    </source>
</evidence>
<comment type="similarity">
    <text evidence="1">Belongs to the mycobacterial PPE family.</text>
</comment>
<proteinExistence type="inferred from homology"/>
<dbReference type="InterPro" id="IPR038332">
    <property type="entry name" value="PPE_sf"/>
</dbReference>
<dbReference type="InterPro" id="IPR043641">
    <property type="entry name" value="PPE-PPW_C"/>
</dbReference>
<organism evidence="5 6">
    <name type="scientific">Mycobacterium asiaticum</name>
    <dbReference type="NCBI Taxonomy" id="1790"/>
    <lineage>
        <taxon>Bacteria</taxon>
        <taxon>Bacillati</taxon>
        <taxon>Actinomycetota</taxon>
        <taxon>Actinomycetes</taxon>
        <taxon>Mycobacteriales</taxon>
        <taxon>Mycobacteriaceae</taxon>
        <taxon>Mycobacterium</taxon>
    </lineage>
</organism>
<feature type="region of interest" description="Disordered" evidence="2">
    <location>
        <begin position="489"/>
        <end position="519"/>
    </location>
</feature>
<dbReference type="InterPro" id="IPR000030">
    <property type="entry name" value="PPE_dom"/>
</dbReference>
<dbReference type="FunFam" id="1.20.1260.20:FF:000001">
    <property type="entry name" value="PPE family protein PPE41"/>
    <property type="match status" value="1"/>
</dbReference>
<gene>
    <name evidence="5" type="ORF">A5636_05435</name>
</gene>
<dbReference type="Gene3D" id="1.20.1260.20">
    <property type="entry name" value="PPE superfamily"/>
    <property type="match status" value="1"/>
</dbReference>
<dbReference type="RefSeq" id="WP_065158984.1">
    <property type="nucleotide sequence ID" value="NZ_LZLQ01000081.1"/>
</dbReference>
<dbReference type="EMBL" id="LZLQ01000081">
    <property type="protein sequence ID" value="OBK15615.1"/>
    <property type="molecule type" value="Genomic_DNA"/>
</dbReference>
<dbReference type="GO" id="GO:0052572">
    <property type="term" value="P:response to host immune response"/>
    <property type="evidence" value="ECO:0007669"/>
    <property type="project" value="TreeGrafter"/>
</dbReference>
<evidence type="ECO:0000259" key="3">
    <source>
        <dbReference type="Pfam" id="PF00823"/>
    </source>
</evidence>
<feature type="domain" description="PPE-PPW subfamily C-terminal" evidence="4">
    <location>
        <begin position="458"/>
        <end position="504"/>
    </location>
</feature>
<sequence length="519" mass="52371">MPCAVAPPIGPIWFASPPEVHSALLSSGPGPASLFAAAAAWDALSAEYAAAAAELSGLVGAVQASAWQGPSAARYLGAHQPYAAWLQQASADAAAVATQHEAAATAYTAALAAMPTLAELAANHLAHGVLVATNFFGINTIPIALNEADYVRMWAQAAATMGLYQATTGTALATAPRTMPAPQVVTPDGVGRSAAADAMQTTALAQAAGANPLTNVIDTIVELLHAYVLMLPDGELLWEFLSNPLPAIQQMIIDFATNPEAALVTWGPLLFALGYQAFFQPVGWTFWGMVATAPAWLPTLVAVGLGSLGFLSLIHVDVPPEMPADASVSVPVAQQHSLPVAGFGSTLASPGGAPAAATAAGAPGSSAPAPSAPAAASFAYVVAAPGGWGPSLGPTVGNRASAKAPAATIPAAGAAAVSSAAARAKRRRRAPLRDHSDEFLEMDSGIHANPVWEQASLASERGAGPVGLAGTVPTETLLQAAGLTALADNEFGGGPRMPMLPGTWEQGREEGGPESKREN</sequence>
<dbReference type="Proteomes" id="UP000093629">
    <property type="component" value="Unassembled WGS sequence"/>
</dbReference>
<dbReference type="Pfam" id="PF18878">
    <property type="entry name" value="PPE-PPW"/>
    <property type="match status" value="1"/>
</dbReference>
<dbReference type="PANTHER" id="PTHR46766">
    <property type="entry name" value="GLUTAMINE-RICH PROTEIN 2"/>
    <property type="match status" value="1"/>
</dbReference>
<accession>A0A1A3N2N5</accession>
<name>A0A1A3N2N5_MYCAS</name>
<dbReference type="PANTHER" id="PTHR46766:SF1">
    <property type="entry name" value="GLUTAMINE-RICH PROTEIN 2"/>
    <property type="match status" value="1"/>
</dbReference>
<feature type="domain" description="PPE" evidence="3">
    <location>
        <begin position="13"/>
        <end position="175"/>
    </location>
</feature>
<comment type="caution">
    <text evidence="5">The sequence shown here is derived from an EMBL/GenBank/DDBJ whole genome shotgun (WGS) entry which is preliminary data.</text>
</comment>
<dbReference type="Pfam" id="PF00823">
    <property type="entry name" value="PPE"/>
    <property type="match status" value="1"/>
</dbReference>
<dbReference type="AlphaFoldDB" id="A0A1A3N2N5"/>
<dbReference type="SUPFAM" id="SSF140459">
    <property type="entry name" value="PE/PPE dimer-like"/>
    <property type="match status" value="1"/>
</dbReference>
<evidence type="ECO:0000256" key="1">
    <source>
        <dbReference type="ARBA" id="ARBA00010652"/>
    </source>
</evidence>
<feature type="compositionally biased region" description="Basic and acidic residues" evidence="2">
    <location>
        <begin position="506"/>
        <end position="519"/>
    </location>
</feature>
<evidence type="ECO:0000259" key="4">
    <source>
        <dbReference type="Pfam" id="PF18878"/>
    </source>
</evidence>
<evidence type="ECO:0008006" key="7">
    <source>
        <dbReference type="Google" id="ProtNLM"/>
    </source>
</evidence>
<evidence type="ECO:0000313" key="5">
    <source>
        <dbReference type="EMBL" id="OBK15615.1"/>
    </source>
</evidence>
<protein>
    <recommendedName>
        <fullName evidence="7">PPE family protein</fullName>
    </recommendedName>
</protein>
<evidence type="ECO:0000313" key="6">
    <source>
        <dbReference type="Proteomes" id="UP000093629"/>
    </source>
</evidence>
<reference evidence="5 6" key="1">
    <citation type="submission" date="2016-06" db="EMBL/GenBank/DDBJ databases">
        <authorList>
            <person name="Kjaerup R.B."/>
            <person name="Dalgaard T.S."/>
            <person name="Juul-Madsen H.R."/>
        </authorList>
    </citation>
    <scope>NUCLEOTIDE SEQUENCE [LARGE SCALE GENOMIC DNA]</scope>
    <source>
        <strain evidence="5 6">1245139.5</strain>
    </source>
</reference>
<keyword evidence="6" id="KW-1185">Reference proteome</keyword>